<sequence>MINHVKHNHFVPYERAGNPIPACTRVTNDKGHQPKYQASATRQLAKFRSSLGSCKYSSPESSLATAFPKHAYTVWALLLVINTANTLPYAKPINNTTQLTPLELNMSLLDLSCNGPVAIGPIPQPNRPTMTPASPTFSEGSSQTPKFLPSFDIDMNVLAPQVFDNIVTNNWLVMTPNTWLSDWG</sequence>
<proteinExistence type="predicted"/>
<comment type="caution">
    <text evidence="2">The sequence shown here is derived from an EMBL/GenBank/DDBJ whole genome shotgun (WGS) entry which is preliminary data.</text>
</comment>
<name>A0A9P5WZ77_9AGAR</name>
<dbReference type="EMBL" id="MU152432">
    <property type="protein sequence ID" value="KAF9440561.1"/>
    <property type="molecule type" value="Genomic_DNA"/>
</dbReference>
<reference evidence="2" key="1">
    <citation type="submission" date="2020-11" db="EMBL/GenBank/DDBJ databases">
        <authorList>
            <consortium name="DOE Joint Genome Institute"/>
            <person name="Ahrendt S."/>
            <person name="Riley R."/>
            <person name="Andreopoulos W."/>
            <person name="Labutti K."/>
            <person name="Pangilinan J."/>
            <person name="Ruiz-Duenas F.J."/>
            <person name="Barrasa J.M."/>
            <person name="Sanchez-Garcia M."/>
            <person name="Camarero S."/>
            <person name="Miyauchi S."/>
            <person name="Serrano A."/>
            <person name="Linde D."/>
            <person name="Babiker R."/>
            <person name="Drula E."/>
            <person name="Ayuso-Fernandez I."/>
            <person name="Pacheco R."/>
            <person name="Padilla G."/>
            <person name="Ferreira P."/>
            <person name="Barriuso J."/>
            <person name="Kellner H."/>
            <person name="Castanera R."/>
            <person name="Alfaro M."/>
            <person name="Ramirez L."/>
            <person name="Pisabarro A.G."/>
            <person name="Kuo A."/>
            <person name="Tritt A."/>
            <person name="Lipzen A."/>
            <person name="He G."/>
            <person name="Yan M."/>
            <person name="Ng V."/>
            <person name="Cullen D."/>
            <person name="Martin F."/>
            <person name="Rosso M.-N."/>
            <person name="Henrissat B."/>
            <person name="Hibbett D."/>
            <person name="Martinez A.T."/>
            <person name="Grigoriev I.V."/>
        </authorList>
    </citation>
    <scope>NUCLEOTIDE SEQUENCE</scope>
    <source>
        <strain evidence="2">MF-IS2</strain>
    </source>
</reference>
<evidence type="ECO:0000256" key="1">
    <source>
        <dbReference type="SAM" id="MobiDB-lite"/>
    </source>
</evidence>
<feature type="compositionally biased region" description="Polar residues" evidence="1">
    <location>
        <begin position="127"/>
        <end position="143"/>
    </location>
</feature>
<feature type="region of interest" description="Disordered" evidence="1">
    <location>
        <begin position="121"/>
        <end position="143"/>
    </location>
</feature>
<organism evidence="2 3">
    <name type="scientific">Macrolepiota fuliginosa MF-IS2</name>
    <dbReference type="NCBI Taxonomy" id="1400762"/>
    <lineage>
        <taxon>Eukaryota</taxon>
        <taxon>Fungi</taxon>
        <taxon>Dikarya</taxon>
        <taxon>Basidiomycota</taxon>
        <taxon>Agaricomycotina</taxon>
        <taxon>Agaricomycetes</taxon>
        <taxon>Agaricomycetidae</taxon>
        <taxon>Agaricales</taxon>
        <taxon>Agaricineae</taxon>
        <taxon>Agaricaceae</taxon>
        <taxon>Macrolepiota</taxon>
    </lineage>
</organism>
<protein>
    <submittedName>
        <fullName evidence="2">Uncharacterized protein</fullName>
    </submittedName>
</protein>
<gene>
    <name evidence="2" type="ORF">P691DRAFT_767592</name>
</gene>
<accession>A0A9P5WZ77</accession>
<keyword evidence="3" id="KW-1185">Reference proteome</keyword>
<dbReference type="Proteomes" id="UP000807342">
    <property type="component" value="Unassembled WGS sequence"/>
</dbReference>
<dbReference type="AlphaFoldDB" id="A0A9P5WZ77"/>
<evidence type="ECO:0000313" key="3">
    <source>
        <dbReference type="Proteomes" id="UP000807342"/>
    </source>
</evidence>
<evidence type="ECO:0000313" key="2">
    <source>
        <dbReference type="EMBL" id="KAF9440561.1"/>
    </source>
</evidence>